<organism evidence="3">
    <name type="scientific">bioreactor metagenome</name>
    <dbReference type="NCBI Taxonomy" id="1076179"/>
    <lineage>
        <taxon>unclassified sequences</taxon>
        <taxon>metagenomes</taxon>
        <taxon>ecological metagenomes</taxon>
    </lineage>
</organism>
<evidence type="ECO:0000259" key="1">
    <source>
        <dbReference type="Pfam" id="PF14734"/>
    </source>
</evidence>
<feature type="domain" description="Bvu-2165-like IHF-HU-like DNA-binding" evidence="2">
    <location>
        <begin position="2"/>
        <end position="61"/>
    </location>
</feature>
<evidence type="ECO:0000313" key="3">
    <source>
        <dbReference type="EMBL" id="MPN44555.1"/>
    </source>
</evidence>
<dbReference type="InterPro" id="IPR027824">
    <property type="entry name" value="DUF4469"/>
</dbReference>
<accession>A0A645HZT0</accession>
<dbReference type="Gene3D" id="2.70.50.70">
    <property type="match status" value="1"/>
</dbReference>
<comment type="caution">
    <text evidence="3">The sequence shown here is derived from an EMBL/GenBank/DDBJ whole genome shotgun (WGS) entry which is preliminary data.</text>
</comment>
<dbReference type="InterPro" id="IPR049893">
    <property type="entry name" value="Bvu_2165-like_IHF-HU-DNA_bdg"/>
</dbReference>
<dbReference type="EMBL" id="VSSQ01103765">
    <property type="protein sequence ID" value="MPN44555.1"/>
    <property type="molecule type" value="Genomic_DNA"/>
</dbReference>
<feature type="domain" description="DUF4469" evidence="1">
    <location>
        <begin position="70"/>
        <end position="164"/>
    </location>
</feature>
<dbReference type="Pfam" id="PF14734">
    <property type="entry name" value="DUF4469"/>
    <property type="match status" value="1"/>
</dbReference>
<name>A0A645HZT0_9ZZZZ</name>
<reference evidence="3" key="1">
    <citation type="submission" date="2019-08" db="EMBL/GenBank/DDBJ databases">
        <authorList>
            <person name="Kucharzyk K."/>
            <person name="Murdoch R.W."/>
            <person name="Higgins S."/>
            <person name="Loffler F."/>
        </authorList>
    </citation>
    <scope>NUCLEOTIDE SEQUENCE</scope>
</reference>
<proteinExistence type="predicted"/>
<evidence type="ECO:0000259" key="2">
    <source>
        <dbReference type="Pfam" id="PF14848"/>
    </source>
</evidence>
<dbReference type="CDD" id="cd12843">
    <property type="entry name" value="Bvu_2165_C_like"/>
    <property type="match status" value="1"/>
</dbReference>
<dbReference type="Pfam" id="PF14848">
    <property type="entry name" value="HU-DNA_bdg"/>
    <property type="match status" value="1"/>
</dbReference>
<protein>
    <submittedName>
        <fullName evidence="3">Uncharacterized protein</fullName>
    </submittedName>
</protein>
<dbReference type="AlphaFoldDB" id="A0A645HZT0"/>
<gene>
    <name evidence="3" type="ORF">SDC9_192120</name>
</gene>
<sequence>MSGIIREGGTINLPLFNTSLSISGVFESPEDVFDGGCHRLNVNLTKGTLLRDAEANVKFEKSSSSTPAPSIIEVKDVTSGKSNDILTPGGVVQLWGNHLRIAGEHADVGLWFVPETGAAVKASVLVTNKPASVIAMIPALAKGNYSIKVVTQYSGGGEMLKTPRVSICNKILTVQ</sequence>